<protein>
    <submittedName>
        <fullName evidence="1">Uncharacterized protein</fullName>
    </submittedName>
</protein>
<reference evidence="1" key="1">
    <citation type="journal article" date="2015" name="Nature">
        <title>Complex archaea that bridge the gap between prokaryotes and eukaryotes.</title>
        <authorList>
            <person name="Spang A."/>
            <person name="Saw J.H."/>
            <person name="Jorgensen S.L."/>
            <person name="Zaremba-Niedzwiedzka K."/>
            <person name="Martijn J."/>
            <person name="Lind A.E."/>
            <person name="van Eijk R."/>
            <person name="Schleper C."/>
            <person name="Guy L."/>
            <person name="Ettema T.J."/>
        </authorList>
    </citation>
    <scope>NUCLEOTIDE SEQUENCE</scope>
</reference>
<proteinExistence type="predicted"/>
<evidence type="ECO:0000313" key="1">
    <source>
        <dbReference type="EMBL" id="KKK81457.1"/>
    </source>
</evidence>
<feature type="non-terminal residue" evidence="1">
    <location>
        <position position="1"/>
    </location>
</feature>
<name>A0A0F8YJ98_9ZZZZ</name>
<comment type="caution">
    <text evidence="1">The sequence shown here is derived from an EMBL/GenBank/DDBJ whole genome shotgun (WGS) entry which is preliminary data.</text>
</comment>
<organism evidence="1">
    <name type="scientific">marine sediment metagenome</name>
    <dbReference type="NCBI Taxonomy" id="412755"/>
    <lineage>
        <taxon>unclassified sequences</taxon>
        <taxon>metagenomes</taxon>
        <taxon>ecological metagenomes</taxon>
    </lineage>
</organism>
<dbReference type="EMBL" id="LAZR01053116">
    <property type="protein sequence ID" value="KKK81457.1"/>
    <property type="molecule type" value="Genomic_DNA"/>
</dbReference>
<gene>
    <name evidence="1" type="ORF">LCGC14_2813240</name>
</gene>
<dbReference type="AlphaFoldDB" id="A0A0F8YJ98"/>
<sequence>SRMPCSTMEPSRAFSAPTCFMRQLSYRRLMLVISTSWLTAASLWQFEHLCIPSGPLLLKFSQQDKLRNRLYPSNLGYGATLLTSRRASSSSEERTKPTSSTGLLALPPSAGSLLNLGLGIENDNMSGPSHRRLRALHFLSRSRTRSNACRQGFEQYRLTRERPLAHHPS</sequence>
<accession>A0A0F8YJ98</accession>